<evidence type="ECO:0000256" key="3">
    <source>
        <dbReference type="ARBA" id="ARBA00022927"/>
    </source>
</evidence>
<evidence type="ECO:0000313" key="10">
    <source>
        <dbReference type="EMBL" id="KAJ3224620.1"/>
    </source>
</evidence>
<dbReference type="GO" id="GO:0061709">
    <property type="term" value="P:reticulophagy"/>
    <property type="evidence" value="ECO:0007669"/>
    <property type="project" value="TreeGrafter"/>
</dbReference>
<dbReference type="GO" id="GO:0060090">
    <property type="term" value="F:molecular adaptor activity"/>
    <property type="evidence" value="ECO:0007669"/>
    <property type="project" value="TreeGrafter"/>
</dbReference>
<keyword evidence="11" id="KW-1185">Reference proteome</keyword>
<evidence type="ECO:0000313" key="11">
    <source>
        <dbReference type="Proteomes" id="UP001211065"/>
    </source>
</evidence>
<keyword evidence="6" id="KW-0472">Membrane</keyword>
<keyword evidence="2 6" id="KW-0813">Transport</keyword>
<dbReference type="GO" id="GO:1990316">
    <property type="term" value="C:Atg1/ULK1 kinase complex"/>
    <property type="evidence" value="ECO:0007669"/>
    <property type="project" value="TreeGrafter"/>
</dbReference>
<name>A0AAD5U6D7_9FUNG</name>
<feature type="coiled-coil region" evidence="7">
    <location>
        <begin position="699"/>
        <end position="726"/>
    </location>
</feature>
<keyword evidence="5 7" id="KW-0175">Coiled coil</keyword>
<dbReference type="EMBL" id="JADGJW010000087">
    <property type="protein sequence ID" value="KAJ3224620.1"/>
    <property type="molecule type" value="Genomic_DNA"/>
</dbReference>
<keyword evidence="6" id="KW-0926">Vacuole</keyword>
<dbReference type="InterPro" id="IPR040040">
    <property type="entry name" value="ATG11"/>
</dbReference>
<sequence length="1248" mass="143586">MFLNIFEAISGRLIPNYSVAENSSLSGLKEHIQRFTEIEANNQIILTNKGLQLKQELMTDALSEDVLTIFVFDRKVLHSSSGMEVHHYHKFEVEPQVDSSVLMKWNSFSNISKIPMSQCLNHITSYFKSHVSYAKTVASGAKTNVTICERLIAEQKVQIEALKVALNNLAGHSRSLCESFDVFEPFALKELARNSLLLQTFPRDLETLRQIQIHPSIINKEPVNQDTSTALKHPNESYYLTKDETSKSLIDFVPETSIKIWADNCKIKHDQFVQTFTLVSSAIKKIKSQTDEEINVPQTFNLANIDSLIPTAKLLLSELESTCKLVERDVDYSRIVSFVQKALNFSSNQECFDESKLIAMEELAQIHENQYLIDIQKWDDSIRESVCIITEAQTKLTENLVSRLQNVSELETAIAQNNPIYNSIASQSFGSLSQAFSQLLHVHRMAPAWGASLIEIVRRKEFSKIFMQKAKNMAEVLAKFRAHEEKRRRNFTSEISRYIPNGLIHGFLIVLNNVINILLGLDGKPPFCEVSITNSNESLPNLTSNEIFAFEKEISEIRTKIENDNLSMGKVISVTNNDSITKLQATMTTISAQLESISIDFDRILFRSGLSEKFSNLEEENLRLKSEYASARHSVPVTSPALHRKASNVKPMEFENVTPSKQDEVLKIYEARIKNLEKILQDNYIKNSASSQVKVCEEAISLKEKNSSLEKKLFELQQQLENITILCKREAEDCRDIDELESWKKRTQESELRELGLRTQMEALKKIQPLLEEMESKLENRNKEFEAADNRVKRLELELRHDFSEKEDHKTEIDTLNGKIERLTTELKSSQLEKNFSQNEIALLRSKLETYKVNYENVEFKLSDLNQSYEEATKNLGNKLFDAEAKLRFEQNENSKLQGILKEEKSKSSILEALLHKKDEELKILQLCITNELETSSNAIKLLNFNLDNNFDVKECKKKLDAQQKIFEKLIKDVEFSTEKLETVNCKYLELEKKFIVKETQILKFSELIQQNNETPFTDSLSDPDRVTPTTSLEFSVIGNEKSFSGKVCCSTDQLPVNSTVFNSKEFEVLKREIELLKEQIESWFLICKRNFDILVMFIEFLKNCTSEINSLSSAIFDEDPNFKSKFDDMNFFFKNNDKIENFEQDLLFLPETHNRLRNSFIRVLNLGNENTFKELAEYNMSFLKKFKNHFLDNKNNLEDKISIQNLKVGDTALFFPSSHDSNVWISFNFGEVLYLDNDDGNCLSDAA</sequence>
<dbReference type="GO" id="GO:0005774">
    <property type="term" value="C:vacuolar membrane"/>
    <property type="evidence" value="ECO:0007669"/>
    <property type="project" value="UniProtKB-SubCell"/>
</dbReference>
<reference evidence="10" key="1">
    <citation type="submission" date="2020-05" db="EMBL/GenBank/DDBJ databases">
        <title>Phylogenomic resolution of chytrid fungi.</title>
        <authorList>
            <person name="Stajich J.E."/>
            <person name="Amses K."/>
            <person name="Simmons R."/>
            <person name="Seto K."/>
            <person name="Myers J."/>
            <person name="Bonds A."/>
            <person name="Quandt C.A."/>
            <person name="Barry K."/>
            <person name="Liu P."/>
            <person name="Grigoriev I."/>
            <person name="Longcore J.E."/>
            <person name="James T.Y."/>
        </authorList>
    </citation>
    <scope>NUCLEOTIDE SEQUENCE</scope>
    <source>
        <strain evidence="10">JEL0476</strain>
    </source>
</reference>
<dbReference type="GO" id="GO:0000422">
    <property type="term" value="P:autophagy of mitochondrion"/>
    <property type="evidence" value="ECO:0007669"/>
    <property type="project" value="TreeGrafter"/>
</dbReference>
<dbReference type="PANTHER" id="PTHR13222:SF1">
    <property type="entry name" value="RB1-INDUCIBLE COILED-COIL PROTEIN 1"/>
    <property type="match status" value="1"/>
</dbReference>
<dbReference type="GO" id="GO:1903599">
    <property type="term" value="P:positive regulation of autophagy of mitochondrion"/>
    <property type="evidence" value="ECO:0007669"/>
    <property type="project" value="UniProtKB-UniRule"/>
</dbReference>
<evidence type="ECO:0000256" key="6">
    <source>
        <dbReference type="RuleBase" id="RU367075"/>
    </source>
</evidence>
<feature type="coiled-coil region" evidence="7">
    <location>
        <begin position="607"/>
        <end position="634"/>
    </location>
</feature>
<accession>A0AAD5U6D7</accession>
<evidence type="ECO:0000259" key="8">
    <source>
        <dbReference type="Pfam" id="PF04108"/>
    </source>
</evidence>
<dbReference type="GO" id="GO:0015031">
    <property type="term" value="P:protein transport"/>
    <property type="evidence" value="ECO:0007669"/>
    <property type="project" value="UniProtKB-KW"/>
</dbReference>
<dbReference type="InterPro" id="IPR045326">
    <property type="entry name" value="ATG17-like_dom"/>
</dbReference>
<proteinExistence type="inferred from homology"/>
<dbReference type="GO" id="GO:0000045">
    <property type="term" value="P:autophagosome assembly"/>
    <property type="evidence" value="ECO:0007669"/>
    <property type="project" value="UniProtKB-UniRule"/>
</dbReference>
<evidence type="ECO:0000256" key="4">
    <source>
        <dbReference type="ARBA" id="ARBA00023006"/>
    </source>
</evidence>
<evidence type="ECO:0000256" key="2">
    <source>
        <dbReference type="ARBA" id="ARBA00022448"/>
    </source>
</evidence>
<evidence type="ECO:0000256" key="7">
    <source>
        <dbReference type="SAM" id="Coils"/>
    </source>
</evidence>
<organism evidence="10 11">
    <name type="scientific">Clydaea vesicula</name>
    <dbReference type="NCBI Taxonomy" id="447962"/>
    <lineage>
        <taxon>Eukaryota</taxon>
        <taxon>Fungi</taxon>
        <taxon>Fungi incertae sedis</taxon>
        <taxon>Chytridiomycota</taxon>
        <taxon>Chytridiomycota incertae sedis</taxon>
        <taxon>Chytridiomycetes</taxon>
        <taxon>Lobulomycetales</taxon>
        <taxon>Lobulomycetaceae</taxon>
        <taxon>Clydaea</taxon>
    </lineage>
</organism>
<dbReference type="Proteomes" id="UP001211065">
    <property type="component" value="Unassembled WGS sequence"/>
</dbReference>
<comment type="subunit">
    <text evidence="6">Homodimer.</text>
</comment>
<evidence type="ECO:0000256" key="5">
    <source>
        <dbReference type="ARBA" id="ARBA00023054"/>
    </source>
</evidence>
<evidence type="ECO:0000259" key="9">
    <source>
        <dbReference type="Pfam" id="PF10377"/>
    </source>
</evidence>
<comment type="caution">
    <text evidence="10">The sequence shown here is derived from an EMBL/GenBank/DDBJ whole genome shotgun (WGS) entry which is preliminary data.</text>
</comment>
<dbReference type="PANTHER" id="PTHR13222">
    <property type="entry name" value="RB1-INDUCIBLE COILED-COIL"/>
    <property type="match status" value="1"/>
</dbReference>
<feature type="domain" description="Autophagy-related protein 11 C-terminal" evidence="9">
    <location>
        <begin position="1188"/>
        <end position="1236"/>
    </location>
</feature>
<dbReference type="Gene3D" id="3.10.20.90">
    <property type="entry name" value="Phosphatidylinositol 3-kinase Catalytic Subunit, Chain A, domain 1"/>
    <property type="match status" value="1"/>
</dbReference>
<dbReference type="GO" id="GO:0034727">
    <property type="term" value="P:piecemeal microautophagy of the nucleus"/>
    <property type="evidence" value="ECO:0007669"/>
    <property type="project" value="TreeGrafter"/>
</dbReference>
<dbReference type="GO" id="GO:0019901">
    <property type="term" value="F:protein kinase binding"/>
    <property type="evidence" value="ECO:0007669"/>
    <property type="project" value="TreeGrafter"/>
</dbReference>
<dbReference type="GO" id="GO:0034045">
    <property type="term" value="C:phagophore assembly site membrane"/>
    <property type="evidence" value="ECO:0007669"/>
    <property type="project" value="UniProtKB-SubCell"/>
</dbReference>
<dbReference type="GO" id="GO:0034517">
    <property type="term" value="P:ribophagy"/>
    <property type="evidence" value="ECO:0007669"/>
    <property type="project" value="TreeGrafter"/>
</dbReference>
<protein>
    <recommendedName>
        <fullName evidence="6">Autophagy-related protein 11</fullName>
    </recommendedName>
</protein>
<comment type="subcellular location">
    <subcellularLocation>
        <location evidence="6">Preautophagosomal structure membrane</location>
        <topology evidence="6">Peripheral membrane protein</topology>
    </subcellularLocation>
    <subcellularLocation>
        <location evidence="6">Vacuole membrane</location>
        <topology evidence="6">Peripheral membrane protein</topology>
    </subcellularLocation>
    <text evidence="6">During pexophagy, accumulates in the vacuolar membrane region, where the peroxisomes contact the vacuole.</text>
</comment>
<comment type="similarity">
    <text evidence="1 6">Belongs to the ATG11 family.</text>
</comment>
<comment type="function">
    <text evidence="6">Involved in cytoplasm to vacuole transport (Cvt), pexophagy, mitophagy and nucleophagy. Recruits mitochondria for their selective degradation via autophagy (mitophagy) during starvation. Works as scaffold proteins that recruit ATG proteins to the pre-autophagosome (PAS), the site of vesicle/autophagosome formation. Required for the Cvt vesicles completion.</text>
</comment>
<keyword evidence="3 6" id="KW-0653">Protein transport</keyword>
<dbReference type="Pfam" id="PF10377">
    <property type="entry name" value="ATG11"/>
    <property type="match status" value="1"/>
</dbReference>
<evidence type="ECO:0000256" key="1">
    <source>
        <dbReference type="ARBA" id="ARBA00009729"/>
    </source>
</evidence>
<dbReference type="AlphaFoldDB" id="A0AAD5U6D7"/>
<dbReference type="Pfam" id="PF04108">
    <property type="entry name" value="ATG17_like"/>
    <property type="match status" value="1"/>
</dbReference>
<feature type="domain" description="Autophagy protein ATG17-like" evidence="8">
    <location>
        <begin position="130"/>
        <end position="499"/>
    </location>
</feature>
<keyword evidence="4 6" id="KW-0072">Autophagy</keyword>
<feature type="coiled-coil region" evidence="7">
    <location>
        <begin position="771"/>
        <end position="907"/>
    </location>
</feature>
<dbReference type="InterPro" id="IPR019460">
    <property type="entry name" value="Atg11_C"/>
</dbReference>
<gene>
    <name evidence="10" type="ORF">HK099_008165</name>
</gene>